<accession>A0ABP9H322</accession>
<dbReference type="CDD" id="cd16030">
    <property type="entry name" value="iduronate-2-sulfatase"/>
    <property type="match status" value="1"/>
</dbReference>
<dbReference type="InterPro" id="IPR024607">
    <property type="entry name" value="Sulfatase_CS"/>
</dbReference>
<dbReference type="InterPro" id="IPR035874">
    <property type="entry name" value="IDS"/>
</dbReference>
<name>A0ABP9H322_9FLAO</name>
<reference evidence="9" key="1">
    <citation type="journal article" date="2019" name="Int. J. Syst. Evol. Microbiol.">
        <title>The Global Catalogue of Microorganisms (GCM) 10K type strain sequencing project: providing services to taxonomists for standard genome sequencing and annotation.</title>
        <authorList>
            <consortium name="The Broad Institute Genomics Platform"/>
            <consortium name="The Broad Institute Genome Sequencing Center for Infectious Disease"/>
            <person name="Wu L."/>
            <person name="Ma J."/>
        </authorList>
    </citation>
    <scope>NUCLEOTIDE SEQUENCE [LARGE SCALE GENOMIC DNA]</scope>
    <source>
        <strain evidence="9">JCM 18287</strain>
    </source>
</reference>
<evidence type="ECO:0000256" key="3">
    <source>
        <dbReference type="ARBA" id="ARBA00022723"/>
    </source>
</evidence>
<dbReference type="PROSITE" id="PS51257">
    <property type="entry name" value="PROKAR_LIPOPROTEIN"/>
    <property type="match status" value="1"/>
</dbReference>
<keyword evidence="3" id="KW-0479">Metal-binding</keyword>
<dbReference type="PROSITE" id="PS00149">
    <property type="entry name" value="SULFATASE_2"/>
    <property type="match status" value="1"/>
</dbReference>
<evidence type="ECO:0000313" key="8">
    <source>
        <dbReference type="EMBL" id="GAA4957833.1"/>
    </source>
</evidence>
<evidence type="ECO:0000256" key="2">
    <source>
        <dbReference type="ARBA" id="ARBA00008779"/>
    </source>
</evidence>
<keyword evidence="5" id="KW-0378">Hydrolase</keyword>
<dbReference type="Pfam" id="PF00884">
    <property type="entry name" value="Sulfatase"/>
    <property type="match status" value="1"/>
</dbReference>
<evidence type="ECO:0000256" key="4">
    <source>
        <dbReference type="ARBA" id="ARBA00022729"/>
    </source>
</evidence>
<dbReference type="RefSeq" id="WP_345163303.1">
    <property type="nucleotide sequence ID" value="NZ_BAABJK010000002.1"/>
</dbReference>
<keyword evidence="4" id="KW-0732">Signal</keyword>
<dbReference type="InterPro" id="IPR017850">
    <property type="entry name" value="Alkaline_phosphatase_core_sf"/>
</dbReference>
<proteinExistence type="inferred from homology"/>
<comment type="similarity">
    <text evidence="2">Belongs to the sulfatase family.</text>
</comment>
<dbReference type="Gene3D" id="3.40.720.10">
    <property type="entry name" value="Alkaline Phosphatase, subunit A"/>
    <property type="match status" value="1"/>
</dbReference>
<comment type="cofactor">
    <cofactor evidence="1">
        <name>Ca(2+)</name>
        <dbReference type="ChEBI" id="CHEBI:29108"/>
    </cofactor>
</comment>
<protein>
    <submittedName>
        <fullName evidence="8">Sulfatase</fullName>
    </submittedName>
</protein>
<organism evidence="8 9">
    <name type="scientific">Algibacter aquimarinus</name>
    <dbReference type="NCBI Taxonomy" id="1136748"/>
    <lineage>
        <taxon>Bacteria</taxon>
        <taxon>Pseudomonadati</taxon>
        <taxon>Bacteroidota</taxon>
        <taxon>Flavobacteriia</taxon>
        <taxon>Flavobacteriales</taxon>
        <taxon>Flavobacteriaceae</taxon>
        <taxon>Algibacter</taxon>
    </lineage>
</organism>
<evidence type="ECO:0000259" key="7">
    <source>
        <dbReference type="Pfam" id="PF00884"/>
    </source>
</evidence>
<dbReference type="EMBL" id="BAABJK010000002">
    <property type="protein sequence ID" value="GAA4957833.1"/>
    <property type="molecule type" value="Genomic_DNA"/>
</dbReference>
<dbReference type="PROSITE" id="PS00523">
    <property type="entry name" value="SULFATASE_1"/>
    <property type="match status" value="1"/>
</dbReference>
<evidence type="ECO:0000256" key="6">
    <source>
        <dbReference type="ARBA" id="ARBA00022837"/>
    </source>
</evidence>
<dbReference type="PANTHER" id="PTHR45953">
    <property type="entry name" value="IDURONATE 2-SULFATASE"/>
    <property type="match status" value="1"/>
</dbReference>
<evidence type="ECO:0000256" key="5">
    <source>
        <dbReference type="ARBA" id="ARBA00022801"/>
    </source>
</evidence>
<evidence type="ECO:0000313" key="9">
    <source>
        <dbReference type="Proteomes" id="UP001501692"/>
    </source>
</evidence>
<sequence>MRKIVYLIVVFSLLISSCKGKLKQEQENSIENTKPNVLFIAVDDLNNMIGPIDNFSNIKTPNFDRLAKMGVTFTNAHVQAPLCGPSRASLMTGLRPSTTGIYGMTPDNKIRRAGNPATKDITFLPEYFEQNGYHTMGIGKLFHIHAPDSVFNESGGRVKGFGPYPKKRFVWDGFGKGIRGTHGRTSTDWGAFPESDTLMPDHQSVNWVTERLQRNYDKPFFMGLGFLRVHVPLYVPQKWFDLYPLDKIEMPPYKSDDLNDIPNVGLQINDLPMMPSTEWAKESGEWKKIVQAYLACISYVDYELGRVLDALESSKYADNTIIVLWSDHGYRLGEKGTFAKHALWETATKAPLMFAGPNLPQGKKINAPVEMLSIYPTLLELSGLPAYKRNEGKSLVDMMQKDEGMKDAYGLTTFAMNNHAIKKDGYRYIRYEDGTEEFYDHSTDPNEWTNEANNPKFKNKIETLKTLLPKTNVKWDSESNYTFQPYFVEQKKRVNGLPEKATEVIGADR</sequence>
<keyword evidence="6" id="KW-0106">Calcium</keyword>
<dbReference type="Proteomes" id="UP001501692">
    <property type="component" value="Unassembled WGS sequence"/>
</dbReference>
<dbReference type="SUPFAM" id="SSF53649">
    <property type="entry name" value="Alkaline phosphatase-like"/>
    <property type="match status" value="1"/>
</dbReference>
<keyword evidence="9" id="KW-1185">Reference proteome</keyword>
<dbReference type="InterPro" id="IPR000917">
    <property type="entry name" value="Sulfatase_N"/>
</dbReference>
<gene>
    <name evidence="8" type="ORF">GCM10023315_01570</name>
</gene>
<feature type="domain" description="Sulfatase N-terminal" evidence="7">
    <location>
        <begin position="35"/>
        <end position="383"/>
    </location>
</feature>
<comment type="caution">
    <text evidence="8">The sequence shown here is derived from an EMBL/GenBank/DDBJ whole genome shotgun (WGS) entry which is preliminary data.</text>
</comment>
<dbReference type="PANTHER" id="PTHR45953:SF1">
    <property type="entry name" value="IDURONATE 2-SULFATASE"/>
    <property type="match status" value="1"/>
</dbReference>
<evidence type="ECO:0000256" key="1">
    <source>
        <dbReference type="ARBA" id="ARBA00001913"/>
    </source>
</evidence>